<sequence length="379" mass="41252">MNRALRISLLALACAALLAGGAAADELEGAAGSGPAAPPAGAPTGPARPAPPELSVANYRLELLLIGLAVGLVANYFSGSQKNAALAAAWEGPISDVLRANFSAVGDGRRVLERDSAADMLFYASGRRHCRFAQGHMVLRARQDPIALASDLLAGAPERLEVEVELEDDAFEGFVFAAVLQKRSRAVGRDRYDISTFASSFRSDRVPARAVVFSECADATGQLLDSGLDAVLADEDALLEEIYVTDCPAEKPESHDFKRAKKVLATIRLPPEPTAADAQRLREALEFVFYLVDYVAEAVRLRPESARKAAKARAAAFKEFARQAELEKQEAVAKIAADRRRAERAEADKMSPEQRRKWEEKERKRALKKSLNRRTRVIK</sequence>
<evidence type="ECO:0000256" key="1">
    <source>
        <dbReference type="ARBA" id="ARBA00004167"/>
    </source>
</evidence>
<feature type="compositionally biased region" description="Basic residues" evidence="5">
    <location>
        <begin position="364"/>
        <end position="379"/>
    </location>
</feature>
<dbReference type="AlphaFoldDB" id="A0A9W8HNR4"/>
<dbReference type="OrthoDB" id="10039147at2759"/>
<evidence type="ECO:0000313" key="8">
    <source>
        <dbReference type="Proteomes" id="UP001140217"/>
    </source>
</evidence>
<keyword evidence="6" id="KW-0732">Signal</keyword>
<keyword evidence="4" id="KW-0472">Membrane</keyword>
<dbReference type="InterPro" id="IPR012879">
    <property type="entry name" value="CCDC47"/>
</dbReference>
<accession>A0A9W8HNR4</accession>
<evidence type="ECO:0000313" key="7">
    <source>
        <dbReference type="EMBL" id="KAJ2786183.1"/>
    </source>
</evidence>
<dbReference type="GO" id="GO:0005509">
    <property type="term" value="F:calcium ion binding"/>
    <property type="evidence" value="ECO:0007669"/>
    <property type="project" value="InterPro"/>
</dbReference>
<evidence type="ECO:0000256" key="4">
    <source>
        <dbReference type="ARBA" id="ARBA00023136"/>
    </source>
</evidence>
<proteinExistence type="predicted"/>
<evidence type="ECO:0000256" key="6">
    <source>
        <dbReference type="SAM" id="SignalP"/>
    </source>
</evidence>
<keyword evidence="3" id="KW-1133">Transmembrane helix</keyword>
<dbReference type="GO" id="GO:0005783">
    <property type="term" value="C:endoplasmic reticulum"/>
    <property type="evidence" value="ECO:0007669"/>
    <property type="project" value="InterPro"/>
</dbReference>
<keyword evidence="2" id="KW-0812">Transmembrane</keyword>
<dbReference type="Pfam" id="PF07946">
    <property type="entry name" value="CCDC47"/>
    <property type="match status" value="1"/>
</dbReference>
<keyword evidence="8" id="KW-1185">Reference proteome</keyword>
<comment type="caution">
    <text evidence="7">The sequence shown here is derived from an EMBL/GenBank/DDBJ whole genome shotgun (WGS) entry which is preliminary data.</text>
</comment>
<dbReference type="EMBL" id="JANBUL010000003">
    <property type="protein sequence ID" value="KAJ2786183.1"/>
    <property type="molecule type" value="Genomic_DNA"/>
</dbReference>
<comment type="subcellular location">
    <subcellularLocation>
        <location evidence="1">Membrane</location>
        <topology evidence="1">Single-pass membrane protein</topology>
    </subcellularLocation>
</comment>
<reference evidence="7" key="1">
    <citation type="submission" date="2022-07" db="EMBL/GenBank/DDBJ databases">
        <title>Phylogenomic reconstructions and comparative analyses of Kickxellomycotina fungi.</title>
        <authorList>
            <person name="Reynolds N.K."/>
            <person name="Stajich J.E."/>
            <person name="Barry K."/>
            <person name="Grigoriev I.V."/>
            <person name="Crous P."/>
            <person name="Smith M.E."/>
        </authorList>
    </citation>
    <scope>NUCLEOTIDE SEQUENCE</scope>
    <source>
        <strain evidence="7">NBRC 105414</strain>
    </source>
</reference>
<feature type="compositionally biased region" description="Basic and acidic residues" evidence="5">
    <location>
        <begin position="337"/>
        <end position="363"/>
    </location>
</feature>
<dbReference type="Proteomes" id="UP001140217">
    <property type="component" value="Unassembled WGS sequence"/>
</dbReference>
<protein>
    <recommendedName>
        <fullName evidence="9">DUF1682 domain-containing protein</fullName>
    </recommendedName>
</protein>
<feature type="compositionally biased region" description="Pro residues" evidence="5">
    <location>
        <begin position="36"/>
        <end position="49"/>
    </location>
</feature>
<dbReference type="PANTHER" id="PTHR12883:SF0">
    <property type="entry name" value="PAT COMPLEX SUBUNIT CCDC47"/>
    <property type="match status" value="1"/>
</dbReference>
<dbReference type="GO" id="GO:0032469">
    <property type="term" value="P:endoplasmic reticulum calcium ion homeostasis"/>
    <property type="evidence" value="ECO:0007669"/>
    <property type="project" value="InterPro"/>
</dbReference>
<feature type="signal peptide" evidence="6">
    <location>
        <begin position="1"/>
        <end position="24"/>
    </location>
</feature>
<gene>
    <name evidence="7" type="ORF">H4R18_000030</name>
</gene>
<dbReference type="GO" id="GO:0016020">
    <property type="term" value="C:membrane"/>
    <property type="evidence" value="ECO:0007669"/>
    <property type="project" value="UniProtKB-SubCell"/>
</dbReference>
<evidence type="ECO:0000256" key="5">
    <source>
        <dbReference type="SAM" id="MobiDB-lite"/>
    </source>
</evidence>
<evidence type="ECO:0008006" key="9">
    <source>
        <dbReference type="Google" id="ProtNLM"/>
    </source>
</evidence>
<dbReference type="PANTHER" id="PTHR12883">
    <property type="entry name" value="ADIPOCYTE-SPECIFIC PROTEIN 4-RELATED"/>
    <property type="match status" value="1"/>
</dbReference>
<feature type="region of interest" description="Disordered" evidence="5">
    <location>
        <begin position="337"/>
        <end position="379"/>
    </location>
</feature>
<feature type="chain" id="PRO_5040806488" description="DUF1682 domain-containing protein" evidence="6">
    <location>
        <begin position="25"/>
        <end position="379"/>
    </location>
</feature>
<evidence type="ECO:0000256" key="2">
    <source>
        <dbReference type="ARBA" id="ARBA00022692"/>
    </source>
</evidence>
<organism evidence="7 8">
    <name type="scientific">Coemansia javaensis</name>
    <dbReference type="NCBI Taxonomy" id="2761396"/>
    <lineage>
        <taxon>Eukaryota</taxon>
        <taxon>Fungi</taxon>
        <taxon>Fungi incertae sedis</taxon>
        <taxon>Zoopagomycota</taxon>
        <taxon>Kickxellomycotina</taxon>
        <taxon>Kickxellomycetes</taxon>
        <taxon>Kickxellales</taxon>
        <taxon>Kickxellaceae</taxon>
        <taxon>Coemansia</taxon>
    </lineage>
</organism>
<evidence type="ECO:0000256" key="3">
    <source>
        <dbReference type="ARBA" id="ARBA00022989"/>
    </source>
</evidence>
<feature type="region of interest" description="Disordered" evidence="5">
    <location>
        <begin position="29"/>
        <end position="49"/>
    </location>
</feature>
<name>A0A9W8HNR4_9FUNG</name>